<gene>
    <name evidence="2" type="ORF">RCL2_002160100</name>
</gene>
<keyword evidence="1" id="KW-1133">Transmembrane helix</keyword>
<name>A0A8H3LZL8_9GLOM</name>
<keyword evidence="1" id="KW-0472">Membrane</keyword>
<keyword evidence="1" id="KW-0812">Transmembrane</keyword>
<evidence type="ECO:0000313" key="3">
    <source>
        <dbReference type="Proteomes" id="UP000615446"/>
    </source>
</evidence>
<dbReference type="Proteomes" id="UP000615446">
    <property type="component" value="Unassembled WGS sequence"/>
</dbReference>
<organism evidence="2 3">
    <name type="scientific">Rhizophagus clarus</name>
    <dbReference type="NCBI Taxonomy" id="94130"/>
    <lineage>
        <taxon>Eukaryota</taxon>
        <taxon>Fungi</taxon>
        <taxon>Fungi incertae sedis</taxon>
        <taxon>Mucoromycota</taxon>
        <taxon>Glomeromycotina</taxon>
        <taxon>Glomeromycetes</taxon>
        <taxon>Glomerales</taxon>
        <taxon>Glomeraceae</taxon>
        <taxon>Rhizophagus</taxon>
    </lineage>
</organism>
<sequence length="161" mass="18626">MDSKFSSILNYMISIQLPIIIICFLIELAKFVEFNKHDIQFKYRVFLGRVCHSMMKKRLLQSYILGISCFSLCWIMLIGIYTVVSYKELAELPITCPVNFPYEFPGLRHICNIHTINLISLWILGFCSLLTMICGCCSVRQIVKSGKNDENNDKRNTITEP</sequence>
<reference evidence="2" key="1">
    <citation type="submission" date="2019-10" db="EMBL/GenBank/DDBJ databases">
        <title>Conservation and host-specific expression of non-tandemly repeated heterogenous ribosome RNA gene in arbuscular mycorrhizal fungi.</title>
        <authorList>
            <person name="Maeda T."/>
            <person name="Kobayashi Y."/>
            <person name="Nakagawa T."/>
            <person name="Ezawa T."/>
            <person name="Yamaguchi K."/>
            <person name="Bino T."/>
            <person name="Nishimoto Y."/>
            <person name="Shigenobu S."/>
            <person name="Kawaguchi M."/>
        </authorList>
    </citation>
    <scope>NUCLEOTIDE SEQUENCE</scope>
    <source>
        <strain evidence="2">HR1</strain>
    </source>
</reference>
<evidence type="ECO:0000313" key="2">
    <source>
        <dbReference type="EMBL" id="GES94905.1"/>
    </source>
</evidence>
<dbReference type="EMBL" id="BLAL01000239">
    <property type="protein sequence ID" value="GES94905.1"/>
    <property type="molecule type" value="Genomic_DNA"/>
</dbReference>
<comment type="caution">
    <text evidence="2">The sequence shown here is derived from an EMBL/GenBank/DDBJ whole genome shotgun (WGS) entry which is preliminary data.</text>
</comment>
<accession>A0A8H3LZL8</accession>
<feature type="transmembrane region" description="Helical" evidence="1">
    <location>
        <begin position="63"/>
        <end position="84"/>
    </location>
</feature>
<dbReference type="OrthoDB" id="2309399at2759"/>
<dbReference type="AlphaFoldDB" id="A0A8H3LZL8"/>
<evidence type="ECO:0000256" key="1">
    <source>
        <dbReference type="SAM" id="Phobius"/>
    </source>
</evidence>
<feature type="transmembrane region" description="Helical" evidence="1">
    <location>
        <begin position="12"/>
        <end position="32"/>
    </location>
</feature>
<protein>
    <submittedName>
        <fullName evidence="2">Uncharacterized protein</fullName>
    </submittedName>
</protein>
<feature type="transmembrane region" description="Helical" evidence="1">
    <location>
        <begin position="119"/>
        <end position="139"/>
    </location>
</feature>
<proteinExistence type="predicted"/>